<dbReference type="GO" id="GO:0045259">
    <property type="term" value="C:proton-transporting ATP synthase complex"/>
    <property type="evidence" value="ECO:0007669"/>
    <property type="project" value="UniProtKB-KW"/>
</dbReference>
<evidence type="ECO:0000256" key="15">
    <source>
        <dbReference type="SAM" id="Phobius"/>
    </source>
</evidence>
<dbReference type="HAMAP" id="MF_01398">
    <property type="entry name" value="ATP_synth_b_bprime"/>
    <property type="match status" value="1"/>
</dbReference>
<gene>
    <name evidence="16" type="ORF">LCGC14_3063320</name>
</gene>
<protein>
    <submittedName>
        <fullName evidence="16">Uncharacterized protein</fullName>
    </submittedName>
</protein>
<feature type="transmembrane region" description="Helical" evidence="15">
    <location>
        <begin position="12"/>
        <end position="30"/>
    </location>
</feature>
<dbReference type="InterPro" id="IPR002146">
    <property type="entry name" value="ATP_synth_b/b'su_bac/chlpt"/>
</dbReference>
<keyword evidence="9 15" id="KW-1133">Transmembrane helix</keyword>
<accession>A0A0F8WIR8</accession>
<evidence type="ECO:0000256" key="3">
    <source>
        <dbReference type="ARBA" id="ARBA00005513"/>
    </source>
</evidence>
<evidence type="ECO:0000256" key="9">
    <source>
        <dbReference type="ARBA" id="ARBA00022989"/>
    </source>
</evidence>
<evidence type="ECO:0000256" key="7">
    <source>
        <dbReference type="ARBA" id="ARBA00022692"/>
    </source>
</evidence>
<evidence type="ECO:0000256" key="4">
    <source>
        <dbReference type="ARBA" id="ARBA00022448"/>
    </source>
</evidence>
<dbReference type="PANTHER" id="PTHR33445">
    <property type="entry name" value="ATP SYNTHASE SUBUNIT B', CHLOROPLASTIC"/>
    <property type="match status" value="1"/>
</dbReference>
<dbReference type="Pfam" id="PF00430">
    <property type="entry name" value="ATP-synt_B"/>
    <property type="match status" value="1"/>
</dbReference>
<organism evidence="16">
    <name type="scientific">marine sediment metagenome</name>
    <dbReference type="NCBI Taxonomy" id="412755"/>
    <lineage>
        <taxon>unclassified sequences</taxon>
        <taxon>metagenomes</taxon>
        <taxon>ecological metagenomes</taxon>
    </lineage>
</organism>
<dbReference type="AlphaFoldDB" id="A0A0F8WIR8"/>
<comment type="similarity">
    <text evidence="3">Belongs to the ATPase B chain family.</text>
</comment>
<evidence type="ECO:0000256" key="6">
    <source>
        <dbReference type="ARBA" id="ARBA00022547"/>
    </source>
</evidence>
<comment type="function">
    <text evidence="13">F(1)F(0) ATP synthase produces ATP from ADP in the presence of a proton or sodium gradient. F-type ATPases consist of two structural domains, F(1) containing the extramembraneous catalytic core and F(0) containing the membrane proton channel, linked together by a central stalk and a peripheral stalk. During catalysis, ATP synthesis in the catalytic domain of F(1) is coupled via a rotary mechanism of the central stalk subunits to proton translocation.</text>
</comment>
<evidence type="ECO:0000256" key="5">
    <source>
        <dbReference type="ARBA" id="ARBA00022475"/>
    </source>
</evidence>
<reference evidence="16" key="1">
    <citation type="journal article" date="2015" name="Nature">
        <title>Complex archaea that bridge the gap between prokaryotes and eukaryotes.</title>
        <authorList>
            <person name="Spang A."/>
            <person name="Saw J.H."/>
            <person name="Jorgensen S.L."/>
            <person name="Zaremba-Niedzwiedzka K."/>
            <person name="Martijn J."/>
            <person name="Lind A.E."/>
            <person name="van Eijk R."/>
            <person name="Schleper C."/>
            <person name="Guy L."/>
            <person name="Ettema T.J."/>
        </authorList>
    </citation>
    <scope>NUCLEOTIDE SEQUENCE</scope>
</reference>
<feature type="coiled-coil region" evidence="14">
    <location>
        <begin position="44"/>
        <end position="71"/>
    </location>
</feature>
<dbReference type="PANTHER" id="PTHR33445:SF1">
    <property type="entry name" value="ATP SYNTHASE SUBUNIT B"/>
    <property type="match status" value="1"/>
</dbReference>
<keyword evidence="8" id="KW-0375">Hydrogen ion transport</keyword>
<keyword evidence="5" id="KW-1003">Cell membrane</keyword>
<evidence type="ECO:0000256" key="8">
    <source>
        <dbReference type="ARBA" id="ARBA00022781"/>
    </source>
</evidence>
<evidence type="ECO:0000256" key="10">
    <source>
        <dbReference type="ARBA" id="ARBA00023065"/>
    </source>
</evidence>
<proteinExistence type="inferred from homology"/>
<dbReference type="EMBL" id="LAZR01064931">
    <property type="protein sequence ID" value="KKK56558.1"/>
    <property type="molecule type" value="Genomic_DNA"/>
</dbReference>
<comment type="subcellular location">
    <subcellularLocation>
        <location evidence="2">Endomembrane system</location>
    </subcellularLocation>
    <subcellularLocation>
        <location evidence="1">Membrane</location>
        <topology evidence="1">Single-pass membrane protein</topology>
    </subcellularLocation>
</comment>
<keyword evidence="4" id="KW-0813">Transport</keyword>
<comment type="caution">
    <text evidence="16">The sequence shown here is derived from an EMBL/GenBank/DDBJ whole genome shotgun (WGS) entry which is preliminary data.</text>
</comment>
<evidence type="ECO:0000256" key="14">
    <source>
        <dbReference type="SAM" id="Coils"/>
    </source>
</evidence>
<dbReference type="GO" id="GO:0015986">
    <property type="term" value="P:proton motive force-driven ATP synthesis"/>
    <property type="evidence" value="ECO:0007669"/>
    <property type="project" value="InterPro"/>
</dbReference>
<keyword evidence="7 15" id="KW-0812">Transmembrane</keyword>
<dbReference type="CDD" id="cd06503">
    <property type="entry name" value="ATP-synt_Fo_b"/>
    <property type="match status" value="1"/>
</dbReference>
<keyword evidence="14" id="KW-0175">Coiled coil</keyword>
<keyword evidence="11 15" id="KW-0472">Membrane</keyword>
<evidence type="ECO:0000313" key="16">
    <source>
        <dbReference type="EMBL" id="KKK56558.1"/>
    </source>
</evidence>
<evidence type="ECO:0000256" key="11">
    <source>
        <dbReference type="ARBA" id="ARBA00023136"/>
    </source>
</evidence>
<dbReference type="InterPro" id="IPR028987">
    <property type="entry name" value="ATP_synth_B-like_membr_sf"/>
</dbReference>
<dbReference type="SUPFAM" id="SSF81573">
    <property type="entry name" value="F1F0 ATP synthase subunit B, membrane domain"/>
    <property type="match status" value="1"/>
</dbReference>
<keyword evidence="12" id="KW-0066">ATP synthesis</keyword>
<keyword evidence="6" id="KW-0138">CF(0)</keyword>
<evidence type="ECO:0000256" key="1">
    <source>
        <dbReference type="ARBA" id="ARBA00004167"/>
    </source>
</evidence>
<evidence type="ECO:0000256" key="12">
    <source>
        <dbReference type="ARBA" id="ARBA00023310"/>
    </source>
</evidence>
<sequence>MALVTPDIGTIFWMLLMFTILLIILKKFAWKPILSALNKREKSIEDSLRSADRAREEMIQLKADNEIILAEARLERDNMFKDTKQISEKILSESRLKAHEEARLLIEATKKVIENEKTLAVDEIRRQIAGLSVDIAEKILQEKLKDDKQQKELVNKLLQDIKLN</sequence>
<name>A0A0F8WIR8_9ZZZZ</name>
<dbReference type="InterPro" id="IPR005864">
    <property type="entry name" value="ATP_synth_F0_bsu_bac"/>
</dbReference>
<dbReference type="GO" id="GO:0046961">
    <property type="term" value="F:proton-transporting ATPase activity, rotational mechanism"/>
    <property type="evidence" value="ECO:0007669"/>
    <property type="project" value="TreeGrafter"/>
</dbReference>
<evidence type="ECO:0000256" key="13">
    <source>
        <dbReference type="ARBA" id="ARBA00025198"/>
    </source>
</evidence>
<evidence type="ECO:0000256" key="2">
    <source>
        <dbReference type="ARBA" id="ARBA00004308"/>
    </source>
</evidence>
<keyword evidence="10" id="KW-0406">Ion transport</keyword>
<dbReference type="NCBIfam" id="TIGR01144">
    <property type="entry name" value="ATP_synt_b"/>
    <property type="match status" value="1"/>
</dbReference>
<dbReference type="GO" id="GO:0012505">
    <property type="term" value="C:endomembrane system"/>
    <property type="evidence" value="ECO:0007669"/>
    <property type="project" value="UniProtKB-SubCell"/>
</dbReference>
<dbReference type="InterPro" id="IPR050059">
    <property type="entry name" value="ATP_synthase_B_chain"/>
</dbReference>